<sequence length="3080" mass="345767">MSSAMDKAMMAMSLEEEDVPFDMPDLPEFSSCERNVLSLVGRCLNPEAQVMKHLIRDMPRKWQKIGKVRGIAISSEKFQFIFNSKYDLDDVLEKGIHTYNEWAIVVERWVEFPPENYLQFVPIWVQIWRLPINFYTTKAITALADLIGQVKIVEFDPDKPQILEFVRVLVSFDVSRPLRRAKVVNLPHGETTKVHFEYERVQKRCYECQRLTHEREVCPFFLKRNQDMADARKKGNSASSFVKIPFLKESDVLFGILEESQVGPNPLTGRQRIAPEVLEGMRQYLNVSTDDEKRIRIDRIKKSVKEVECDPALAKSYLQLEAQPIVIKPVSKSKGIVFSYADGEVLQSPPSLSDVREEVAGFSRFGEVGDLNRLAIEDSVPNYAQMEFLCLAQPSQDISTVYRIGSAGASSSGNVQKKSKQRKRPSKITRKIKQAASKDPKEAVNIKEGLSSGFLVKRKAVEEPHWNCQGLGRSQDLAIPRLKEMRKKHFPEILFLMETMLGRDVLVDLQEWLGYDRVYTVEPIGKCGGLALFWKSSIKLDFLFMDKNLLDVQVQFGASNFFLSCVYGDPDSSKRSAVWDRISRLGVGRRERWCMLGDFNAIIHNGEKVGGPRRSDSFFKPFTEMLSACDMVELPSSGNKFSWAGRRGEHWIQCRLDRAFGNKAWFEQFPVSNQAFLDKRGSDHRPILVSLLASQDSYRGQFRFDKRFLHKPGVKEAILKAWKSGGSSSTFKVAQRLRCCRKSLSGWKRINTLNSQDKINRIEAALEKLQSDVWPNLSLLHGLKKDLAAAYREEESYWKQKSRQKWLRSGNRNSKYFHASVKGNRSRKRIEKLKDINGVLQFSEAAKGELEKMSYHHVLSMWKFLVVVAAAYFENLFKSSNPPSFNAWFDGFVPKVTQEMNNRLISRVSKEEIREAAFSIRASSAPGADGMSARFFQRYWSIVGEQVTKEIQAFFINGSFPHEWNYTHLCLLPKTHHPTDMANLRPISLCSVMYKILAKILVKRLKPILPQIVSVNQSAFVSERLITDNILVAHELVHSLRTHPSISSEFMAVKSDMSKAYDRVEWSYLRSLLLALGFHQRWTDWIMVCVSSVTYSVLINDHPFGMITPQRGIRQGDPLSPFLFVLCTEGLTHMLNSAQRRGLLHGIKFGEDGPEVHHLLFADDSLFICKASKDQCQVLQRILKDYGAVTGQSVNLNKSAITFGSKVDPDLRLEIQSITGILKEGGTGTYLGLPECFSGSKVELLGYIKDRLKEKIAGWSSRFLSQGGKEVLLKSVALAMPVFAMSCFKLPKTTCDNLASAMADFWWSVGDKSGKIHWLSWEKLCLPKDLGGMGFRDINGFNQALLAKQAWRILQDPSCLFAQIMKSRYFEFSDFLDANVGTRPSYAWRSILHGRALLSQGIIKKVGNGSSMKVWLDPWIDDDGWRAPMRRNYIFNPDLRISELINSVSRSWDRALLAEHFFPEDIERILKVKPAVLHEDFFAWKYNKSGDFSVKSAYWLASQSINLQGRADALVSPSTNGLKQQVWDLQTDPKLKIFLWKALSASLPVAAALNKRGMKMNSMCQICGMEEEETLNHVLFSCSLSRQIWAMSDYPGPEFGFHNGSIFSNINHLLVNRSNSLWPAGLRKSFPWIIWRIWTNRNLFLFEGKTFSVLDTMEKIKVDVDEWFEAQKVNSEDEEVESERIPVTENHSGDVTGIRWRPPEANWIKCNIGVSWSRGNRVAGGAWVVRDEHGVALLHSRKSFVNVCSKLDAQFEILLWTIESMRSHQLGRVIFALQADELIGAVNRPIAWPSFRFHSSEALESLKGIIDWKVVKEVTNANRGAALIAQSATNDLRFQSYVASGHPMWLFHIFEDERMEDLDLPHRLIAAGEEPLGERVNVYNKMKTLNGIIDSLDATEINLIRDSPLGGLLDFPNKPAWSASFGLYLLGRQLDIAKANEIWVVYAGTPVRFSLREFHLMEDLDLPHRLIAAGEEPLGERVNVYNKMKTLNGIIDSLDATEINLIRDSPLGGLLDFPNKPAWSASFGLYLLGRQLDIAKANEIWVVYAGTPVRFSLREFHLVTGLACGRYPDVPKKKRKGTAGKEIPFYSTLFGLESDVTVERVITMLKKKVTNDPSLRIRYAVLALVDGYLLPTSHHPKISKEHAEMSENLTSFLTYPWGRLTFEMMMNSIKERELEQLATTSVAVQGLLYALQLVVLQAAPAIQEGPVSEETVGSESDEDTIELHPRQVVPFKLGNAKVLDTKCQTHVDPIIHPGVLLDPAEDVSWSDDEVDPRVDTMVKLAEEGFKFNNDMFPGGCIPSEVVVAPKKQKRSATLKGGRVRKSSKQGRIPKNPTGIRRTKQTVQNVEESVVLVDMNALSRMLDGKLNAQYKKIIKGVTDWFIANTLISAENGKDVPAENGKEVPADKGKGKKVTVPQSNPLHLSDGDDDFDTLFPLRPPSRRSSRIGKAAHRVPQVPGEGLGLDNSVEGIASFYNGLFPGDCSGTRAADGIANHVDDEENGLGICQSLKEGSKAFNADGNNVNTAVTTNDNNSKGDEEIRDLEDNTAAVVNPQTTQEVDSQSATDVSSEGSEKGDVGAVHTEVDDEEELALEDIAPKDSELFQDSQIEAKGDKESPIPDASPKHGKPIQDSQIEDTGDEILPSGDASPNDRESIVEKQSSGDAIPKDREPIQDSQTEGDEEGDEEDSQTEGDHEGDEEDCQTEGDDEGDEEELARGDASPKERELMQVVGSKYIAPKDCEPIQDPPVLLVAPISVCQSNKVLVPEKGDVPSQTSVVGNNGGRRSKRLRTRSTKLDGRFQFDKKTKLLVGHPSPIANTSGCLDPEERFNRSLKKLKAISSISLGPDVSVSSKDVLELIERKKPLAIKVMDALLKFSRHILRTDEVDGEKLRVDVLDTKFISQLCRLYPKFTKAPVSQDFQFPTALVDAVCGVGELDRAELFTEVDYLYLPFNFDKKHWVALCVDLNCAKITVLDSNVHMRTDASIKVDIEPLSKMLPILFRQAASNPIMSQLLPTPFSVERSLCIPQVTSHVDAGLMTIFLIHAHAAGGMDACAEFLPECIEAETKKLVSAIILAGVP</sequence>
<dbReference type="Pfam" id="PF14111">
    <property type="entry name" value="DUF4283"/>
    <property type="match status" value="1"/>
</dbReference>
<dbReference type="InterPro" id="IPR015410">
    <property type="entry name" value="DUF1985"/>
</dbReference>
<dbReference type="InterPro" id="IPR026960">
    <property type="entry name" value="RVT-Znf"/>
</dbReference>
<dbReference type="Pfam" id="PF14392">
    <property type="entry name" value="zf-CCHC_4"/>
    <property type="match status" value="1"/>
</dbReference>
<evidence type="ECO:0000313" key="6">
    <source>
        <dbReference type="EMBL" id="KAG7559340.1"/>
    </source>
</evidence>
<dbReference type="EMBL" id="JAEFBK010000010">
    <property type="protein sequence ID" value="KAG7559340.1"/>
    <property type="molecule type" value="Genomic_DNA"/>
</dbReference>
<dbReference type="Pfam" id="PF03372">
    <property type="entry name" value="Exo_endo_phos"/>
    <property type="match status" value="1"/>
</dbReference>
<dbReference type="PANTHER" id="PTHR33116:SF86">
    <property type="entry name" value="REVERSE TRANSCRIPTASE DOMAIN-CONTAINING PROTEIN"/>
    <property type="match status" value="1"/>
</dbReference>
<feature type="domain" description="Reverse transcriptase" evidence="5">
    <location>
        <begin position="953"/>
        <end position="1235"/>
    </location>
</feature>
<dbReference type="InterPro" id="IPR025836">
    <property type="entry name" value="Zn_knuckle_CX2CX4HX4C"/>
</dbReference>
<feature type="region of interest" description="Disordered" evidence="3">
    <location>
        <begin position="408"/>
        <end position="440"/>
    </location>
</feature>
<feature type="domain" description="Ubiquitin-like protease family profile" evidence="4">
    <location>
        <begin position="2849"/>
        <end position="3047"/>
    </location>
</feature>
<comment type="caution">
    <text evidence="6">The sequence shown here is derived from an EMBL/GenBank/DDBJ whole genome shotgun (WGS) entry which is preliminary data.</text>
</comment>
<feature type="compositionally biased region" description="Basic and acidic residues" evidence="3">
    <location>
        <begin position="2716"/>
        <end position="2726"/>
    </location>
</feature>
<evidence type="ECO:0000259" key="4">
    <source>
        <dbReference type="PROSITE" id="PS50600"/>
    </source>
</evidence>
<dbReference type="PANTHER" id="PTHR33116">
    <property type="entry name" value="REVERSE TRANSCRIPTASE ZINC-BINDING DOMAIN-CONTAINING PROTEIN-RELATED-RELATED"/>
    <property type="match status" value="1"/>
</dbReference>
<accession>A0A8T1ZMF4</accession>
<reference evidence="6 7" key="1">
    <citation type="submission" date="2020-12" db="EMBL/GenBank/DDBJ databases">
        <title>Concerted genomic and epigenomic changes stabilize Arabidopsis allopolyploids.</title>
        <authorList>
            <person name="Chen Z."/>
        </authorList>
    </citation>
    <scope>NUCLEOTIDE SEQUENCE [LARGE SCALE GENOMIC DNA]</scope>
    <source>
        <strain evidence="6">Allo738</strain>
        <tissue evidence="6">Leaf</tissue>
    </source>
</reference>
<dbReference type="InterPro" id="IPR000477">
    <property type="entry name" value="RT_dom"/>
</dbReference>
<dbReference type="Pfam" id="PF02902">
    <property type="entry name" value="Peptidase_C48"/>
    <property type="match status" value="1"/>
</dbReference>
<dbReference type="PROSITE" id="PS50878">
    <property type="entry name" value="RT_POL"/>
    <property type="match status" value="1"/>
</dbReference>
<gene>
    <name evidence="6" type="ORF">ISN45_Aa05g009370</name>
</gene>
<feature type="compositionally biased region" description="Acidic residues" evidence="3">
    <location>
        <begin position="2679"/>
        <end position="2715"/>
    </location>
</feature>
<evidence type="ECO:0000313" key="7">
    <source>
        <dbReference type="Proteomes" id="UP000694240"/>
    </source>
</evidence>
<dbReference type="Proteomes" id="UP000694240">
    <property type="component" value="Chromosome 10"/>
</dbReference>
<feature type="compositionally biased region" description="Basic and acidic residues" evidence="3">
    <location>
        <begin position="2610"/>
        <end position="2619"/>
    </location>
</feature>
<keyword evidence="1" id="KW-0645">Protease</keyword>
<dbReference type="InterPro" id="IPR025558">
    <property type="entry name" value="DUF4283"/>
</dbReference>
<feature type="region of interest" description="Disordered" evidence="3">
    <location>
        <begin position="2395"/>
        <end position="2434"/>
    </location>
</feature>
<dbReference type="InterPro" id="IPR003653">
    <property type="entry name" value="Peptidase_C48_C"/>
</dbReference>
<dbReference type="Pfam" id="PF09331">
    <property type="entry name" value="DUF1985"/>
    <property type="match status" value="1"/>
</dbReference>
<dbReference type="GO" id="GO:0003964">
    <property type="term" value="F:RNA-directed DNA polymerase activity"/>
    <property type="evidence" value="ECO:0007669"/>
    <property type="project" value="UniProtKB-KW"/>
</dbReference>
<organism evidence="6 7">
    <name type="scientific">Arabidopsis thaliana x Arabidopsis arenosa</name>
    <dbReference type="NCBI Taxonomy" id="1240361"/>
    <lineage>
        <taxon>Eukaryota</taxon>
        <taxon>Viridiplantae</taxon>
        <taxon>Streptophyta</taxon>
        <taxon>Embryophyta</taxon>
        <taxon>Tracheophyta</taxon>
        <taxon>Spermatophyta</taxon>
        <taxon>Magnoliopsida</taxon>
        <taxon>eudicotyledons</taxon>
        <taxon>Gunneridae</taxon>
        <taxon>Pentapetalae</taxon>
        <taxon>rosids</taxon>
        <taxon>malvids</taxon>
        <taxon>Brassicales</taxon>
        <taxon>Brassicaceae</taxon>
        <taxon>Camelineae</taxon>
        <taxon>Arabidopsis</taxon>
    </lineage>
</organism>
<protein>
    <submittedName>
        <fullName evidence="6">Reverse transcriptase domain</fullName>
    </submittedName>
</protein>
<proteinExistence type="predicted"/>
<keyword evidence="6" id="KW-0548">Nucleotidyltransferase</keyword>
<evidence type="ECO:0000259" key="5">
    <source>
        <dbReference type="PROSITE" id="PS50878"/>
    </source>
</evidence>
<feature type="region of interest" description="Disordered" evidence="3">
    <location>
        <begin position="2312"/>
        <end position="2338"/>
    </location>
</feature>
<keyword evidence="7" id="KW-1185">Reference proteome</keyword>
<feature type="compositionally biased region" description="Basic and acidic residues" evidence="3">
    <location>
        <begin position="2395"/>
        <end position="2411"/>
    </location>
</feature>
<feature type="compositionally biased region" description="Basic residues" evidence="3">
    <location>
        <begin position="2312"/>
        <end position="2328"/>
    </location>
</feature>
<keyword evidence="2" id="KW-0378">Hydrolase</keyword>
<dbReference type="InterPro" id="IPR005135">
    <property type="entry name" value="Endo/exonuclease/phosphatase"/>
</dbReference>
<feature type="region of interest" description="Disordered" evidence="3">
    <location>
        <begin position="2518"/>
        <end position="2540"/>
    </location>
</feature>
<feature type="compositionally biased region" description="Basic residues" evidence="3">
    <location>
        <begin position="417"/>
        <end position="433"/>
    </location>
</feature>
<feature type="compositionally biased region" description="Polar residues" evidence="3">
    <location>
        <begin position="2554"/>
        <end position="2572"/>
    </location>
</feature>
<dbReference type="Pfam" id="PF00078">
    <property type="entry name" value="RVT_1"/>
    <property type="match status" value="1"/>
</dbReference>
<evidence type="ECO:0000256" key="2">
    <source>
        <dbReference type="ARBA" id="ARBA00022801"/>
    </source>
</evidence>
<keyword evidence="6" id="KW-0695">RNA-directed DNA polymerase</keyword>
<feature type="compositionally biased region" description="Low complexity" evidence="3">
    <location>
        <begin position="2519"/>
        <end position="2535"/>
    </location>
</feature>
<dbReference type="PROSITE" id="PS50600">
    <property type="entry name" value="ULP_PROTEASE"/>
    <property type="match status" value="1"/>
</dbReference>
<dbReference type="Pfam" id="PF13966">
    <property type="entry name" value="zf-RVT"/>
    <property type="match status" value="1"/>
</dbReference>
<feature type="region of interest" description="Disordered" evidence="3">
    <location>
        <begin position="2552"/>
        <end position="2726"/>
    </location>
</feature>
<dbReference type="GO" id="GO:0006508">
    <property type="term" value="P:proteolysis"/>
    <property type="evidence" value="ECO:0007669"/>
    <property type="project" value="UniProtKB-KW"/>
</dbReference>
<dbReference type="CDD" id="cd01650">
    <property type="entry name" value="RT_nLTR_like"/>
    <property type="match status" value="1"/>
</dbReference>
<dbReference type="GO" id="GO:0008234">
    <property type="term" value="F:cysteine-type peptidase activity"/>
    <property type="evidence" value="ECO:0007669"/>
    <property type="project" value="InterPro"/>
</dbReference>
<name>A0A8T1ZMF4_9BRAS</name>
<keyword evidence="6" id="KW-0808">Transferase</keyword>
<evidence type="ECO:0000256" key="1">
    <source>
        <dbReference type="ARBA" id="ARBA00022670"/>
    </source>
</evidence>
<evidence type="ECO:0000256" key="3">
    <source>
        <dbReference type="SAM" id="MobiDB-lite"/>
    </source>
</evidence>